<name>A0A178XNQ2_9HYPH</name>
<reference evidence="2 3" key="1">
    <citation type="journal article" date="2016" name="Int. J. Syst. Evol. Microbiol.">
        <title>Ensifer glycinis sp. nov., an novel rhizobial species associated with Glycine spp.</title>
        <authorList>
            <person name="Yan H."/>
            <person name="Yan J."/>
            <person name="Sui X.H."/>
            <person name="Wang E.T."/>
            <person name="Chen W.X."/>
            <person name="Zhang X.X."/>
            <person name="Chen W.F."/>
        </authorList>
    </citation>
    <scope>NUCLEOTIDE SEQUENCE [LARGE SCALE GENOMIC DNA]</scope>
    <source>
        <strain evidence="2 3">CCBAU 23380</strain>
    </source>
</reference>
<sequence>MAAAQESAGPAPAEAVQMMSGGKAAICREIMSELSDWFTEPAVIEACAEAVETLPVFACMDESKVAGFVALKEHPPAATEILIIASRRQYHGNGVGTALVKAAEQFARGRGARLLTVKTLAPRGRKEPHYEATRGFYLRNGFIPAEIFPTLWHEDHPCLFLVKPL</sequence>
<accession>A0A178XNQ2</accession>
<dbReference type="CDD" id="cd04301">
    <property type="entry name" value="NAT_SF"/>
    <property type="match status" value="1"/>
</dbReference>
<keyword evidence="3" id="KW-1185">Reference proteome</keyword>
<dbReference type="STRING" id="1472378.AU381_18090"/>
<evidence type="ECO:0000313" key="2">
    <source>
        <dbReference type="EMBL" id="OAP36423.1"/>
    </source>
</evidence>
<evidence type="ECO:0000259" key="1">
    <source>
        <dbReference type="PROSITE" id="PS51186"/>
    </source>
</evidence>
<comment type="caution">
    <text evidence="2">The sequence shown here is derived from an EMBL/GenBank/DDBJ whole genome shotgun (WGS) entry which is preliminary data.</text>
</comment>
<organism evidence="2 3">
    <name type="scientific">Sinorhizobium glycinis</name>
    <dbReference type="NCBI Taxonomy" id="1472378"/>
    <lineage>
        <taxon>Bacteria</taxon>
        <taxon>Pseudomonadati</taxon>
        <taxon>Pseudomonadota</taxon>
        <taxon>Alphaproteobacteria</taxon>
        <taxon>Hyphomicrobiales</taxon>
        <taxon>Rhizobiaceae</taxon>
        <taxon>Sinorhizobium/Ensifer group</taxon>
        <taxon>Sinorhizobium</taxon>
    </lineage>
</organism>
<dbReference type="PROSITE" id="PS51186">
    <property type="entry name" value="GNAT"/>
    <property type="match status" value="1"/>
</dbReference>
<proteinExistence type="predicted"/>
<gene>
    <name evidence="2" type="ORF">AU381_18090</name>
</gene>
<dbReference type="EMBL" id="LPUX01000064">
    <property type="protein sequence ID" value="OAP36423.1"/>
    <property type="molecule type" value="Genomic_DNA"/>
</dbReference>
<dbReference type="Pfam" id="PF00583">
    <property type="entry name" value="Acetyltransf_1"/>
    <property type="match status" value="1"/>
</dbReference>
<dbReference type="Proteomes" id="UP000094025">
    <property type="component" value="Unassembled WGS sequence"/>
</dbReference>
<dbReference type="InterPro" id="IPR000182">
    <property type="entry name" value="GNAT_dom"/>
</dbReference>
<evidence type="ECO:0000313" key="3">
    <source>
        <dbReference type="Proteomes" id="UP000094025"/>
    </source>
</evidence>
<dbReference type="InterPro" id="IPR016181">
    <property type="entry name" value="Acyl_CoA_acyltransferase"/>
</dbReference>
<dbReference type="Gene3D" id="3.40.630.30">
    <property type="match status" value="1"/>
</dbReference>
<protein>
    <submittedName>
        <fullName evidence="2">Acetylase</fullName>
    </submittedName>
</protein>
<dbReference type="AlphaFoldDB" id="A0A178XNQ2"/>
<dbReference type="SUPFAM" id="SSF55729">
    <property type="entry name" value="Acyl-CoA N-acyltransferases (Nat)"/>
    <property type="match status" value="1"/>
</dbReference>
<dbReference type="OrthoDB" id="9783470at2"/>
<dbReference type="GO" id="GO:0016747">
    <property type="term" value="F:acyltransferase activity, transferring groups other than amino-acyl groups"/>
    <property type="evidence" value="ECO:0007669"/>
    <property type="project" value="InterPro"/>
</dbReference>
<feature type="domain" description="N-acetyltransferase" evidence="1">
    <location>
        <begin position="14"/>
        <end position="165"/>
    </location>
</feature>